<dbReference type="Pfam" id="PF07660">
    <property type="entry name" value="STN"/>
    <property type="match status" value="1"/>
</dbReference>
<dbReference type="Gene3D" id="2.40.170.20">
    <property type="entry name" value="TonB-dependent receptor, beta-barrel domain"/>
    <property type="match status" value="1"/>
</dbReference>
<dbReference type="InterPro" id="IPR010105">
    <property type="entry name" value="TonB_sidphr_rcpt"/>
</dbReference>
<name>A0A2N3KX57_9PROT</name>
<dbReference type="InterPro" id="IPR036942">
    <property type="entry name" value="Beta-barrel_TonB_sf"/>
</dbReference>
<dbReference type="GO" id="GO:0015891">
    <property type="term" value="P:siderophore transport"/>
    <property type="evidence" value="ECO:0007669"/>
    <property type="project" value="InterPro"/>
</dbReference>
<dbReference type="NCBIfam" id="TIGR01783">
    <property type="entry name" value="TonB-siderophor"/>
    <property type="match status" value="1"/>
</dbReference>
<comment type="subcellular location">
    <subcellularLocation>
        <location evidence="1 14">Cell outer membrane</location>
        <topology evidence="1 14">Multi-pass membrane protein</topology>
    </subcellularLocation>
</comment>
<keyword evidence="13 14" id="KW-0998">Cell outer membrane</keyword>
<dbReference type="InterPro" id="IPR011662">
    <property type="entry name" value="Secretin/TonB_short_N"/>
</dbReference>
<evidence type="ECO:0000256" key="1">
    <source>
        <dbReference type="ARBA" id="ARBA00004571"/>
    </source>
</evidence>
<dbReference type="InterPro" id="IPR012910">
    <property type="entry name" value="Plug_dom"/>
</dbReference>
<dbReference type="Proteomes" id="UP000233597">
    <property type="component" value="Unassembled WGS sequence"/>
</dbReference>
<keyword evidence="7 16" id="KW-0732">Signal</keyword>
<feature type="domain" description="Secretin/TonB short N-terminal" evidence="17">
    <location>
        <begin position="66"/>
        <end position="117"/>
    </location>
</feature>
<evidence type="ECO:0000256" key="6">
    <source>
        <dbReference type="ARBA" id="ARBA00022692"/>
    </source>
</evidence>
<keyword evidence="5" id="KW-0410">Iron transport</keyword>
<dbReference type="OrthoDB" id="9760333at2"/>
<feature type="chain" id="PRO_5014697465" evidence="16">
    <location>
        <begin position="34"/>
        <end position="813"/>
    </location>
</feature>
<dbReference type="PANTHER" id="PTHR32552:SF68">
    <property type="entry name" value="FERRICHROME OUTER MEMBRANE TRANSPORTER_PHAGE RECEPTOR"/>
    <property type="match status" value="1"/>
</dbReference>
<accession>A0A2N3KX57</accession>
<evidence type="ECO:0000313" key="19">
    <source>
        <dbReference type="Proteomes" id="UP000233597"/>
    </source>
</evidence>
<reference evidence="18 19" key="1">
    <citation type="submission" date="2017-09" db="EMBL/GenBank/DDBJ databases">
        <title>Biodiversity and function of Thalassospira species in the particle-attached aromatic-hydrocarbon-degrading consortia from the surface seawater of the South China Sea.</title>
        <authorList>
            <person name="Dong C."/>
            <person name="Liu R."/>
            <person name="Shao Z."/>
        </authorList>
    </citation>
    <scope>NUCLEOTIDE SEQUENCE [LARGE SCALE GENOMIC DNA]</scope>
    <source>
        <strain evidence="18 19">CSC1P2</strain>
    </source>
</reference>
<evidence type="ECO:0000256" key="5">
    <source>
        <dbReference type="ARBA" id="ARBA00022496"/>
    </source>
</evidence>
<comment type="caution">
    <text evidence="18">The sequence shown here is derived from an EMBL/GenBank/DDBJ whole genome shotgun (WGS) entry which is preliminary data.</text>
</comment>
<keyword evidence="12 18" id="KW-0675">Receptor</keyword>
<keyword evidence="6 14" id="KW-0812">Transmembrane</keyword>
<keyword evidence="3 14" id="KW-0813">Transport</keyword>
<keyword evidence="9" id="KW-0406">Ion transport</keyword>
<evidence type="ECO:0000256" key="10">
    <source>
        <dbReference type="ARBA" id="ARBA00023077"/>
    </source>
</evidence>
<evidence type="ECO:0000313" key="18">
    <source>
        <dbReference type="EMBL" id="PKR55161.1"/>
    </source>
</evidence>
<evidence type="ECO:0000256" key="12">
    <source>
        <dbReference type="ARBA" id="ARBA00023170"/>
    </source>
</evidence>
<evidence type="ECO:0000256" key="13">
    <source>
        <dbReference type="ARBA" id="ARBA00023237"/>
    </source>
</evidence>
<dbReference type="InterPro" id="IPR039426">
    <property type="entry name" value="TonB-dep_rcpt-like"/>
</dbReference>
<dbReference type="Pfam" id="PF00593">
    <property type="entry name" value="TonB_dep_Rec_b-barrel"/>
    <property type="match status" value="1"/>
</dbReference>
<evidence type="ECO:0000256" key="4">
    <source>
        <dbReference type="ARBA" id="ARBA00022452"/>
    </source>
</evidence>
<evidence type="ECO:0000256" key="14">
    <source>
        <dbReference type="PROSITE-ProRule" id="PRU01360"/>
    </source>
</evidence>
<feature type="signal peptide" evidence="16">
    <location>
        <begin position="1"/>
        <end position="33"/>
    </location>
</feature>
<evidence type="ECO:0000256" key="2">
    <source>
        <dbReference type="ARBA" id="ARBA00009810"/>
    </source>
</evidence>
<keyword evidence="10 15" id="KW-0798">TonB box</keyword>
<dbReference type="InterPro" id="IPR000531">
    <property type="entry name" value="Beta-barrel_TonB"/>
</dbReference>
<dbReference type="PROSITE" id="PS52016">
    <property type="entry name" value="TONB_DEPENDENT_REC_3"/>
    <property type="match status" value="1"/>
</dbReference>
<dbReference type="Gene3D" id="3.55.50.30">
    <property type="match status" value="1"/>
</dbReference>
<evidence type="ECO:0000256" key="7">
    <source>
        <dbReference type="ARBA" id="ARBA00022729"/>
    </source>
</evidence>
<dbReference type="SUPFAM" id="SSF56935">
    <property type="entry name" value="Porins"/>
    <property type="match status" value="1"/>
</dbReference>
<evidence type="ECO:0000256" key="11">
    <source>
        <dbReference type="ARBA" id="ARBA00023136"/>
    </source>
</evidence>
<evidence type="ECO:0000259" key="17">
    <source>
        <dbReference type="SMART" id="SM00965"/>
    </source>
</evidence>
<dbReference type="SMART" id="SM00965">
    <property type="entry name" value="STN"/>
    <property type="match status" value="1"/>
</dbReference>
<evidence type="ECO:0000256" key="3">
    <source>
        <dbReference type="ARBA" id="ARBA00022448"/>
    </source>
</evidence>
<dbReference type="EMBL" id="NWTK01000003">
    <property type="protein sequence ID" value="PKR55161.1"/>
    <property type="molecule type" value="Genomic_DNA"/>
</dbReference>
<keyword evidence="4 14" id="KW-1134">Transmembrane beta strand</keyword>
<dbReference type="GO" id="GO:0009279">
    <property type="term" value="C:cell outer membrane"/>
    <property type="evidence" value="ECO:0007669"/>
    <property type="project" value="UniProtKB-SubCell"/>
</dbReference>
<dbReference type="FunFam" id="2.170.130.10:FF:000001">
    <property type="entry name" value="Catecholate siderophore TonB-dependent receptor"/>
    <property type="match status" value="1"/>
</dbReference>
<dbReference type="GO" id="GO:0038023">
    <property type="term" value="F:signaling receptor activity"/>
    <property type="evidence" value="ECO:0007669"/>
    <property type="project" value="InterPro"/>
</dbReference>
<dbReference type="InterPro" id="IPR037066">
    <property type="entry name" value="Plug_dom_sf"/>
</dbReference>
<keyword evidence="8" id="KW-0408">Iron</keyword>
<dbReference type="Gene3D" id="2.170.130.10">
    <property type="entry name" value="TonB-dependent receptor, plug domain"/>
    <property type="match status" value="1"/>
</dbReference>
<dbReference type="PANTHER" id="PTHR32552">
    <property type="entry name" value="FERRICHROME IRON RECEPTOR-RELATED"/>
    <property type="match status" value="1"/>
</dbReference>
<comment type="similarity">
    <text evidence="2 14 15">Belongs to the TonB-dependent receptor family.</text>
</comment>
<sequence length="813" mass="89550">MAICRFAGRLLLGTVLSGGVMAGMAVVSAPAQAQSGALANDALVQFDIPAQNLDRALTAFADQADVKLFFPSEGIANVQAVAVSGRFTREQALQMLLTGSGYSWRVTADDTITIIGRSATTDASNGIVLDPVRVEADREIERADGPVQGYVAKRSLSATKTDTPILETAQSISVVTADEIEDQGSQTVMQAMRYTPGAFTGQVGASNRYDYVILRGLVDRSIDNIYLDGMKTMSDDSTYSSMQIDPYFVERIDTVKGPASVLYGRSSPGGLVALSSKKPEFEQKGEVELSYGTREQRGVAFDVTGPLTEGDKLAYRLVGKADASDTQFNYAKEERYVIAPSLTANFTDDTRLTLMGYFQRDPEGGTHNGAPAEGTLYPHNGQYISRNFFDGDPSLEKFDRTQNMIGYQFEHDFDDDLSFKQNFRFLDSDVDIDQIYQTGWNGTSNNLNRSYYGGYESLRAFTVDNQLTGNFTTGDVDHTVVGGLDYQHRRSRTNYWYVPASTINPWDPSYGNPGVTFGTPYALATKTLEQTGLYIEDQLSYENWRLSLGAREDWVETDSLNRQSEKRTGEDRSKLTTRAGLLYLFDNGVAPYVSYSESFNPNLYADANGDPLAPTEGTQYEAGIKYQPTGRDLLLTASVFHIEQKNVAIADPVTFIYSPAGTIKSQGIELEARAKLTDHFSMIAGYAYTDASYDAPGDAKDGKTPMQVPEHSASLWGKYSFDAGMLAGLDVAAGARYVGETWATATNTQRVPDYTIVDLSFDYDLSRLGVENADMRFNINNLFDKDYIASCNTLANCYFGEERTMLATLRYRF</sequence>
<organism evidence="18 19">
    <name type="scientific">Thalassospira marina</name>
    <dbReference type="NCBI Taxonomy" id="2048283"/>
    <lineage>
        <taxon>Bacteria</taxon>
        <taxon>Pseudomonadati</taxon>
        <taxon>Pseudomonadota</taxon>
        <taxon>Alphaproteobacteria</taxon>
        <taxon>Rhodospirillales</taxon>
        <taxon>Thalassospiraceae</taxon>
        <taxon>Thalassospira</taxon>
    </lineage>
</organism>
<dbReference type="Pfam" id="PF07715">
    <property type="entry name" value="Plug"/>
    <property type="match status" value="1"/>
</dbReference>
<dbReference type="CDD" id="cd01347">
    <property type="entry name" value="ligand_gated_channel"/>
    <property type="match status" value="1"/>
</dbReference>
<evidence type="ECO:0000256" key="16">
    <source>
        <dbReference type="SAM" id="SignalP"/>
    </source>
</evidence>
<gene>
    <name evidence="18" type="ORF">COO20_05680</name>
</gene>
<dbReference type="GO" id="GO:0015344">
    <property type="term" value="F:siderophore uptake transmembrane transporter activity"/>
    <property type="evidence" value="ECO:0007669"/>
    <property type="project" value="TreeGrafter"/>
</dbReference>
<dbReference type="FunFam" id="2.40.170.20:FF:000005">
    <property type="entry name" value="TonB-dependent siderophore receptor"/>
    <property type="match status" value="1"/>
</dbReference>
<evidence type="ECO:0000256" key="9">
    <source>
        <dbReference type="ARBA" id="ARBA00023065"/>
    </source>
</evidence>
<dbReference type="AlphaFoldDB" id="A0A2N3KX57"/>
<proteinExistence type="inferred from homology"/>
<keyword evidence="11 14" id="KW-0472">Membrane</keyword>
<protein>
    <submittedName>
        <fullName evidence="18">TonB-dependent siderophore receptor</fullName>
    </submittedName>
</protein>
<evidence type="ECO:0000256" key="15">
    <source>
        <dbReference type="RuleBase" id="RU003357"/>
    </source>
</evidence>
<evidence type="ECO:0000256" key="8">
    <source>
        <dbReference type="ARBA" id="ARBA00023004"/>
    </source>
</evidence>